<feature type="domain" description="CobW C-terminal" evidence="6">
    <location>
        <begin position="228"/>
        <end position="316"/>
    </location>
</feature>
<dbReference type="SUPFAM" id="SSF52540">
    <property type="entry name" value="P-loop containing nucleoside triphosphate hydrolases"/>
    <property type="match status" value="1"/>
</dbReference>
<dbReference type="InterPro" id="IPR011629">
    <property type="entry name" value="CobW-like_C"/>
</dbReference>
<evidence type="ECO:0000256" key="2">
    <source>
        <dbReference type="ARBA" id="ARBA00022801"/>
    </source>
</evidence>
<dbReference type="SUPFAM" id="SSF90002">
    <property type="entry name" value="Hypothetical protein YjiA, C-terminal domain"/>
    <property type="match status" value="1"/>
</dbReference>
<comment type="catalytic activity">
    <reaction evidence="5">
        <text>GTP + H2O = GDP + phosphate + H(+)</text>
        <dbReference type="Rhea" id="RHEA:19669"/>
        <dbReference type="ChEBI" id="CHEBI:15377"/>
        <dbReference type="ChEBI" id="CHEBI:15378"/>
        <dbReference type="ChEBI" id="CHEBI:37565"/>
        <dbReference type="ChEBI" id="CHEBI:43474"/>
        <dbReference type="ChEBI" id="CHEBI:58189"/>
    </reaction>
    <physiologicalReaction direction="left-to-right" evidence="5">
        <dbReference type="Rhea" id="RHEA:19670"/>
    </physiologicalReaction>
</comment>
<evidence type="ECO:0000256" key="5">
    <source>
        <dbReference type="ARBA" id="ARBA00049117"/>
    </source>
</evidence>
<keyword evidence="8" id="KW-1185">Reference proteome</keyword>
<dbReference type="AlphaFoldDB" id="A0A9X2HGP2"/>
<dbReference type="PANTHER" id="PTHR13748:SF62">
    <property type="entry name" value="COBW DOMAIN-CONTAINING PROTEIN"/>
    <property type="match status" value="1"/>
</dbReference>
<reference evidence="7" key="1">
    <citation type="submission" date="2022-06" db="EMBL/GenBank/DDBJ databases">
        <title>Rothia sp. isolated from sandalwood seedling.</title>
        <authorList>
            <person name="Tuikhar N."/>
            <person name="Kirdat K."/>
            <person name="Thorat V."/>
            <person name="Swetha P."/>
            <person name="Padma S."/>
            <person name="Sundararaj R."/>
            <person name="Yadav A."/>
        </authorList>
    </citation>
    <scope>NUCLEOTIDE SEQUENCE</scope>
    <source>
        <strain evidence="7">AR01</strain>
    </source>
</reference>
<dbReference type="InterPro" id="IPR051316">
    <property type="entry name" value="Zinc-reg_GTPase_activator"/>
</dbReference>
<dbReference type="GO" id="GO:0000166">
    <property type="term" value="F:nucleotide binding"/>
    <property type="evidence" value="ECO:0007669"/>
    <property type="project" value="UniProtKB-KW"/>
</dbReference>
<gene>
    <name evidence="7" type="ORF">NBM05_10360</name>
</gene>
<keyword evidence="1" id="KW-0547">Nucleotide-binding</keyword>
<dbReference type="RefSeq" id="WP_254167019.1">
    <property type="nucleotide sequence ID" value="NZ_JANAFB010000024.1"/>
</dbReference>
<evidence type="ECO:0000256" key="3">
    <source>
        <dbReference type="ARBA" id="ARBA00023186"/>
    </source>
</evidence>
<comment type="similarity">
    <text evidence="4">Belongs to the SIMIBI class G3E GTPase family. ZNG1 subfamily.</text>
</comment>
<evidence type="ECO:0000259" key="6">
    <source>
        <dbReference type="SMART" id="SM00833"/>
    </source>
</evidence>
<evidence type="ECO:0000256" key="1">
    <source>
        <dbReference type="ARBA" id="ARBA00022741"/>
    </source>
</evidence>
<evidence type="ECO:0000313" key="8">
    <source>
        <dbReference type="Proteomes" id="UP001139502"/>
    </source>
</evidence>
<protein>
    <submittedName>
        <fullName evidence="7">GTP-binding protein</fullName>
    </submittedName>
</protein>
<proteinExistence type="inferred from homology"/>
<dbReference type="InterPro" id="IPR036627">
    <property type="entry name" value="CobW-likC_sf"/>
</dbReference>
<organism evidence="7 8">
    <name type="scientific">Rothia santali</name>
    <dbReference type="NCBI Taxonomy" id="2949643"/>
    <lineage>
        <taxon>Bacteria</taxon>
        <taxon>Bacillati</taxon>
        <taxon>Actinomycetota</taxon>
        <taxon>Actinomycetes</taxon>
        <taxon>Micrococcales</taxon>
        <taxon>Micrococcaceae</taxon>
        <taxon>Rothia</taxon>
    </lineage>
</organism>
<accession>A0A9X2HGP2</accession>
<dbReference type="InterPro" id="IPR003495">
    <property type="entry name" value="CobW/HypB/UreG_nucleotide-bd"/>
</dbReference>
<keyword evidence="2" id="KW-0378">Hydrolase</keyword>
<dbReference type="GO" id="GO:0005737">
    <property type="term" value="C:cytoplasm"/>
    <property type="evidence" value="ECO:0007669"/>
    <property type="project" value="TreeGrafter"/>
</dbReference>
<dbReference type="EMBL" id="JANAFB010000024">
    <property type="protein sequence ID" value="MCP3426392.1"/>
    <property type="molecule type" value="Genomic_DNA"/>
</dbReference>
<dbReference type="SMART" id="SM00833">
    <property type="entry name" value="CobW_C"/>
    <property type="match status" value="1"/>
</dbReference>
<dbReference type="Gene3D" id="3.30.1220.10">
    <property type="entry name" value="CobW-like, C-terminal domain"/>
    <property type="match status" value="1"/>
</dbReference>
<dbReference type="Pfam" id="PF07683">
    <property type="entry name" value="CobW_C"/>
    <property type="match status" value="1"/>
</dbReference>
<dbReference type="InterPro" id="IPR027417">
    <property type="entry name" value="P-loop_NTPase"/>
</dbReference>
<dbReference type="Gene3D" id="3.40.50.300">
    <property type="entry name" value="P-loop containing nucleotide triphosphate hydrolases"/>
    <property type="match status" value="1"/>
</dbReference>
<name>A0A9X2HGP2_9MICC</name>
<dbReference type="CDD" id="cd03112">
    <property type="entry name" value="CobW-like"/>
    <property type="match status" value="1"/>
</dbReference>
<evidence type="ECO:0000313" key="7">
    <source>
        <dbReference type="EMBL" id="MCP3426392.1"/>
    </source>
</evidence>
<sequence length="341" mass="35662">MSSRTVPVIALTGHLGAGKTTVLNHLLHRPGARVGVIVNDFGEINVDAGLITGQVDEAASIAGGCLCCMPDTDGLDVALEKLARPKLRLDAIIVEASGVAEPLALVNLIRSSASRRARFGGLIDVVDAAEHFATVDTGTMPPVRYAAASLVVVNKTDRLPPDRAPEILARIRERARLRNPGVHLLETTHGRIDPDLVFDVANARDAPDQLPIAELLRAADDAGDHVHADAVTVPLPHPVDAGALADLLEDPPGGVYRLKGDVLVRAGDAVRTCTINMVGPQLHLTEGGAAPAAPGLVAIGMRLDAEAVRARLERIAEAPEAGGAGESNGLPRLRRLRTLSA</sequence>
<dbReference type="PANTHER" id="PTHR13748">
    <property type="entry name" value="COBW-RELATED"/>
    <property type="match status" value="1"/>
</dbReference>
<dbReference type="Pfam" id="PF02492">
    <property type="entry name" value="cobW"/>
    <property type="match status" value="1"/>
</dbReference>
<keyword evidence="3" id="KW-0143">Chaperone</keyword>
<dbReference type="GO" id="GO:0016787">
    <property type="term" value="F:hydrolase activity"/>
    <property type="evidence" value="ECO:0007669"/>
    <property type="project" value="UniProtKB-KW"/>
</dbReference>
<evidence type="ECO:0000256" key="4">
    <source>
        <dbReference type="ARBA" id="ARBA00034320"/>
    </source>
</evidence>
<dbReference type="Proteomes" id="UP001139502">
    <property type="component" value="Unassembled WGS sequence"/>
</dbReference>
<comment type="caution">
    <text evidence="7">The sequence shown here is derived from an EMBL/GenBank/DDBJ whole genome shotgun (WGS) entry which is preliminary data.</text>
</comment>